<evidence type="ECO:0000256" key="2">
    <source>
        <dbReference type="ARBA" id="ARBA00008089"/>
    </source>
</evidence>
<dbReference type="AlphaFoldDB" id="A0AAD9T562"/>
<feature type="compositionally biased region" description="Low complexity" evidence="11">
    <location>
        <begin position="49"/>
        <end position="62"/>
    </location>
</feature>
<evidence type="ECO:0000256" key="4">
    <source>
        <dbReference type="ARBA" id="ARBA00023015"/>
    </source>
</evidence>
<feature type="coiled-coil region" evidence="10">
    <location>
        <begin position="96"/>
        <end position="130"/>
    </location>
</feature>
<evidence type="ECO:0000256" key="1">
    <source>
        <dbReference type="ARBA" id="ARBA00004123"/>
    </source>
</evidence>
<feature type="region of interest" description="Disordered" evidence="11">
    <location>
        <begin position="1"/>
        <end position="21"/>
    </location>
</feature>
<keyword evidence="6 9" id="KW-0804">Transcription</keyword>
<comment type="caution">
    <text evidence="12">The sequence shown here is derived from an EMBL/GenBank/DDBJ whole genome shotgun (WGS) entry which is preliminary data.</text>
</comment>
<dbReference type="Pfam" id="PF07544">
    <property type="entry name" value="Med9"/>
    <property type="match status" value="1"/>
</dbReference>
<keyword evidence="10" id="KW-0175">Coiled coil</keyword>
<dbReference type="GO" id="GO:0003712">
    <property type="term" value="F:transcription coregulator activity"/>
    <property type="evidence" value="ECO:0007669"/>
    <property type="project" value="InterPro"/>
</dbReference>
<reference evidence="12" key="1">
    <citation type="submission" date="2023-06" db="EMBL/GenBank/DDBJ databases">
        <title>Draft genome of Marssonina rosae.</title>
        <authorList>
            <person name="Cheng Q."/>
        </authorList>
    </citation>
    <scope>NUCLEOTIDE SEQUENCE</scope>
    <source>
        <strain evidence="12">R4</strain>
    </source>
</reference>
<keyword evidence="7 9" id="KW-0539">Nucleus</keyword>
<dbReference type="InterPro" id="IPR037212">
    <property type="entry name" value="Med7/Med21-like"/>
</dbReference>
<dbReference type="Proteomes" id="UP001285354">
    <property type="component" value="Unassembled WGS sequence"/>
</dbReference>
<comment type="subunit">
    <text evidence="3 9">Component of the Mediator complex.</text>
</comment>
<comment type="similarity">
    <text evidence="2 9">Belongs to the Mediator complex subunit 9 family.</text>
</comment>
<name>A0AAD9T562_9HELO</name>
<evidence type="ECO:0000256" key="6">
    <source>
        <dbReference type="ARBA" id="ARBA00023163"/>
    </source>
</evidence>
<evidence type="ECO:0000313" key="13">
    <source>
        <dbReference type="Proteomes" id="UP001285354"/>
    </source>
</evidence>
<sequence>MASTPQNTPAPPSLMNLPEGLTPDSIDTLTILSSILARLQTPSGTANLSASTAGSPPAATPAQLSTEGPLTIKDIPAATDGLKHNLQKARVLVKDLPDMGRSITEQEAEMRELEEKIRAQKGTLEQLMGVGISIKRDREQREMLGGVDVMET</sequence>
<gene>
    <name evidence="9" type="primary">MED9</name>
    <name evidence="12" type="ORF">QTJ16_002037</name>
</gene>
<keyword evidence="5 9" id="KW-0010">Activator</keyword>
<proteinExistence type="inferred from homology"/>
<keyword evidence="4 9" id="KW-0805">Transcription regulation</keyword>
<evidence type="ECO:0000256" key="8">
    <source>
        <dbReference type="ARBA" id="ARBA00025687"/>
    </source>
</evidence>
<evidence type="ECO:0000256" key="10">
    <source>
        <dbReference type="SAM" id="Coils"/>
    </source>
</evidence>
<dbReference type="GO" id="GO:0016592">
    <property type="term" value="C:mediator complex"/>
    <property type="evidence" value="ECO:0007669"/>
    <property type="project" value="InterPro"/>
</dbReference>
<keyword evidence="13" id="KW-1185">Reference proteome</keyword>
<feature type="region of interest" description="Disordered" evidence="11">
    <location>
        <begin position="45"/>
        <end position="64"/>
    </location>
</feature>
<evidence type="ECO:0000256" key="9">
    <source>
        <dbReference type="RuleBase" id="RU364145"/>
    </source>
</evidence>
<evidence type="ECO:0000313" key="12">
    <source>
        <dbReference type="EMBL" id="KAK2628934.1"/>
    </source>
</evidence>
<accession>A0AAD9T562</accession>
<dbReference type="GO" id="GO:0006357">
    <property type="term" value="P:regulation of transcription by RNA polymerase II"/>
    <property type="evidence" value="ECO:0007669"/>
    <property type="project" value="InterPro"/>
</dbReference>
<protein>
    <recommendedName>
        <fullName evidence="9">Mediator of RNA polymerase II transcription subunit 9</fullName>
    </recommendedName>
    <alternativeName>
        <fullName evidence="9">Mediator complex subunit 9</fullName>
    </alternativeName>
</protein>
<evidence type="ECO:0000256" key="5">
    <source>
        <dbReference type="ARBA" id="ARBA00023159"/>
    </source>
</evidence>
<evidence type="ECO:0000256" key="3">
    <source>
        <dbReference type="ARBA" id="ARBA00011837"/>
    </source>
</evidence>
<organism evidence="12 13">
    <name type="scientific">Diplocarpon rosae</name>
    <dbReference type="NCBI Taxonomy" id="946125"/>
    <lineage>
        <taxon>Eukaryota</taxon>
        <taxon>Fungi</taxon>
        <taxon>Dikarya</taxon>
        <taxon>Ascomycota</taxon>
        <taxon>Pezizomycotina</taxon>
        <taxon>Leotiomycetes</taxon>
        <taxon>Helotiales</taxon>
        <taxon>Drepanopezizaceae</taxon>
        <taxon>Diplocarpon</taxon>
    </lineage>
</organism>
<comment type="subcellular location">
    <subcellularLocation>
        <location evidence="1 9">Nucleus</location>
    </subcellularLocation>
</comment>
<dbReference type="EMBL" id="JAUBYV010000002">
    <property type="protein sequence ID" value="KAK2628934.1"/>
    <property type="molecule type" value="Genomic_DNA"/>
</dbReference>
<dbReference type="InterPro" id="IPR011425">
    <property type="entry name" value="Med9"/>
</dbReference>
<comment type="function">
    <text evidence="8 9">Component of the Mediator complex, a coactivator involved in the regulated transcription of nearly all RNA polymerase II-dependent genes. Mediator functions as a bridge to convey information from gene-specific regulatory proteins to the basal RNA polymerase II transcription machinery. Mediator is recruited to promoters by direct interactions with regulatory proteins and serves as a scaffold for the assembly of a functional preinitiation complex with RNA polymerase II and the general transcription factors.</text>
</comment>
<evidence type="ECO:0000256" key="11">
    <source>
        <dbReference type="SAM" id="MobiDB-lite"/>
    </source>
</evidence>
<dbReference type="Gene3D" id="6.10.280.10">
    <property type="entry name" value="Mediator complex, subunit Med21"/>
    <property type="match status" value="1"/>
</dbReference>
<dbReference type="SUPFAM" id="SSF140718">
    <property type="entry name" value="Mediator hinge subcomplex-like"/>
    <property type="match status" value="1"/>
</dbReference>
<evidence type="ECO:0000256" key="7">
    <source>
        <dbReference type="ARBA" id="ARBA00023242"/>
    </source>
</evidence>